<feature type="transmembrane region" description="Helical" evidence="6">
    <location>
        <begin position="73"/>
        <end position="92"/>
    </location>
</feature>
<reference evidence="7" key="1">
    <citation type="submission" date="2020-05" db="EMBL/GenBank/DDBJ databases">
        <authorList>
            <person name="Chiriac C."/>
            <person name="Salcher M."/>
            <person name="Ghai R."/>
            <person name="Kavagutti S V."/>
        </authorList>
    </citation>
    <scope>NUCLEOTIDE SEQUENCE</scope>
</reference>
<sequence length="194" mass="20950">MFESYLLFTAIWFVAAATPGIDTMLLLTSTIERGWRAAVAYSIGITLAKVLLMTISFFGLNALIAAAPQLIEALQWFGAAFLLYKAISLWNAKGAAKRKLSNGFWPSLSLAFALAVSNPTALLFYVAVVPQVSATTNLLVLNLIIAIGFTLISAFYIGLAVPIRAWISRGQNQTLVNRVIAVIFAVLAVVVVLR</sequence>
<feature type="transmembrane region" description="Helical" evidence="6">
    <location>
        <begin position="39"/>
        <end position="67"/>
    </location>
</feature>
<evidence type="ECO:0000256" key="6">
    <source>
        <dbReference type="SAM" id="Phobius"/>
    </source>
</evidence>
<dbReference type="GO" id="GO:0015171">
    <property type="term" value="F:amino acid transmembrane transporter activity"/>
    <property type="evidence" value="ECO:0007669"/>
    <property type="project" value="TreeGrafter"/>
</dbReference>
<dbReference type="PANTHER" id="PTHR30086:SF20">
    <property type="entry name" value="ARGININE EXPORTER PROTEIN ARGO-RELATED"/>
    <property type="match status" value="1"/>
</dbReference>
<keyword evidence="5 6" id="KW-0472">Membrane</keyword>
<feature type="transmembrane region" description="Helical" evidence="6">
    <location>
        <begin position="139"/>
        <end position="163"/>
    </location>
</feature>
<proteinExistence type="predicted"/>
<evidence type="ECO:0000256" key="4">
    <source>
        <dbReference type="ARBA" id="ARBA00022989"/>
    </source>
</evidence>
<feature type="transmembrane region" description="Helical" evidence="6">
    <location>
        <begin position="6"/>
        <end position="27"/>
    </location>
</feature>
<feature type="transmembrane region" description="Helical" evidence="6">
    <location>
        <begin position="175"/>
        <end position="193"/>
    </location>
</feature>
<dbReference type="Pfam" id="PF01810">
    <property type="entry name" value="LysE"/>
    <property type="match status" value="1"/>
</dbReference>
<dbReference type="GO" id="GO:0005886">
    <property type="term" value="C:plasma membrane"/>
    <property type="evidence" value="ECO:0007669"/>
    <property type="project" value="UniProtKB-SubCell"/>
</dbReference>
<name>A0A6J6MTM1_9ZZZZ</name>
<dbReference type="EMBL" id="CAEZXK010000001">
    <property type="protein sequence ID" value="CAB4677681.1"/>
    <property type="molecule type" value="Genomic_DNA"/>
</dbReference>
<keyword evidence="4 6" id="KW-1133">Transmembrane helix</keyword>
<evidence type="ECO:0000256" key="5">
    <source>
        <dbReference type="ARBA" id="ARBA00023136"/>
    </source>
</evidence>
<feature type="transmembrane region" description="Helical" evidence="6">
    <location>
        <begin position="104"/>
        <end position="127"/>
    </location>
</feature>
<dbReference type="InterPro" id="IPR001123">
    <property type="entry name" value="LeuE-type"/>
</dbReference>
<dbReference type="AlphaFoldDB" id="A0A6J6MTM1"/>
<protein>
    <submittedName>
        <fullName evidence="7">Unannotated protein</fullName>
    </submittedName>
</protein>
<accession>A0A6J6MTM1</accession>
<gene>
    <name evidence="7" type="ORF">UFOPK2370_00020</name>
</gene>
<evidence type="ECO:0000256" key="1">
    <source>
        <dbReference type="ARBA" id="ARBA00004651"/>
    </source>
</evidence>
<dbReference type="PANTHER" id="PTHR30086">
    <property type="entry name" value="ARGININE EXPORTER PROTEIN ARGO"/>
    <property type="match status" value="1"/>
</dbReference>
<organism evidence="7">
    <name type="scientific">freshwater metagenome</name>
    <dbReference type="NCBI Taxonomy" id="449393"/>
    <lineage>
        <taxon>unclassified sequences</taxon>
        <taxon>metagenomes</taxon>
        <taxon>ecological metagenomes</taxon>
    </lineage>
</organism>
<keyword evidence="2" id="KW-1003">Cell membrane</keyword>
<evidence type="ECO:0000313" key="7">
    <source>
        <dbReference type="EMBL" id="CAB4677681.1"/>
    </source>
</evidence>
<comment type="subcellular location">
    <subcellularLocation>
        <location evidence="1">Cell membrane</location>
        <topology evidence="1">Multi-pass membrane protein</topology>
    </subcellularLocation>
</comment>
<evidence type="ECO:0000256" key="2">
    <source>
        <dbReference type="ARBA" id="ARBA00022475"/>
    </source>
</evidence>
<evidence type="ECO:0000256" key="3">
    <source>
        <dbReference type="ARBA" id="ARBA00022692"/>
    </source>
</evidence>
<keyword evidence="3 6" id="KW-0812">Transmembrane</keyword>